<keyword evidence="2" id="KW-0812">Transmembrane</keyword>
<protein>
    <recommendedName>
        <fullName evidence="5">Mg2+ and Co2+ transporter CorB</fullName>
    </recommendedName>
</protein>
<keyword evidence="2" id="KW-0472">Membrane</keyword>
<accession>A0AB36TH93</accession>
<evidence type="ECO:0000313" key="4">
    <source>
        <dbReference type="Proteomes" id="UP000223596"/>
    </source>
</evidence>
<dbReference type="AlphaFoldDB" id="A0AB36TH93"/>
<feature type="compositionally biased region" description="Basic residues" evidence="1">
    <location>
        <begin position="202"/>
        <end position="218"/>
    </location>
</feature>
<dbReference type="RefSeq" id="WP_003518747.1">
    <property type="nucleotide sequence ID" value="NZ_CP013828.1"/>
</dbReference>
<keyword evidence="2" id="KW-1133">Transmembrane helix</keyword>
<feature type="transmembrane region" description="Helical" evidence="2">
    <location>
        <begin position="183"/>
        <end position="200"/>
    </location>
</feature>
<proteinExistence type="predicted"/>
<comment type="caution">
    <text evidence="3">The sequence shown here is derived from an EMBL/GenBank/DDBJ whole genome shotgun (WGS) entry which is preliminary data.</text>
</comment>
<gene>
    <name evidence="3" type="ORF">M972_111457</name>
</gene>
<dbReference type="GeneID" id="35803716"/>
<feature type="region of interest" description="Disordered" evidence="1">
    <location>
        <begin position="202"/>
        <end position="242"/>
    </location>
</feature>
<organism evidence="3 4">
    <name type="scientific">Acetivibrio thermocellus AD2</name>
    <dbReference type="NCBI Taxonomy" id="1138384"/>
    <lineage>
        <taxon>Bacteria</taxon>
        <taxon>Bacillati</taxon>
        <taxon>Bacillota</taxon>
        <taxon>Clostridia</taxon>
        <taxon>Eubacteriales</taxon>
        <taxon>Oscillospiraceae</taxon>
        <taxon>Acetivibrio</taxon>
    </lineage>
</organism>
<reference evidence="3 4" key="1">
    <citation type="submission" date="2017-09" db="EMBL/GenBank/DDBJ databases">
        <title>Evaluation of Pacific Biosciences Sequencing Technology to Finishing C. thermocellum Genome Sequences.</title>
        <authorList>
            <person name="Brown S."/>
        </authorList>
    </citation>
    <scope>NUCLEOTIDE SEQUENCE [LARGE SCALE GENOMIC DNA]</scope>
    <source>
        <strain evidence="3 4">AD2</strain>
    </source>
</reference>
<name>A0AB36TH93_ACETH</name>
<evidence type="ECO:0000313" key="3">
    <source>
        <dbReference type="EMBL" id="PFH02671.1"/>
    </source>
</evidence>
<evidence type="ECO:0000256" key="1">
    <source>
        <dbReference type="SAM" id="MobiDB-lite"/>
    </source>
</evidence>
<sequence length="242" mass="26646">MDDGYKHPSHEKKMKFRINILGSKNGNIRWIVLITILAFVLSSSLSFVSSNLLGDVNIFFSILIVLVIVFIGIIFDIIGIAVTSADESPFHAMASRKYYGAKQAIRLIRNANKVSSFCNDVVGDICGVISGTASAFIVFKVSQSVGGIVAFLVELSFAGFVAALTIGGKAIGKTIAIENCDYIVYKVGVIAKFLTGRFGIKKKKRKHKNRQMTNKKFKQNGQKSDDRKTNKNKNKQNKKDTV</sequence>
<evidence type="ECO:0000256" key="2">
    <source>
        <dbReference type="SAM" id="Phobius"/>
    </source>
</evidence>
<dbReference type="Proteomes" id="UP000223596">
    <property type="component" value="Unassembled WGS sequence"/>
</dbReference>
<feature type="transmembrane region" description="Helical" evidence="2">
    <location>
        <begin position="58"/>
        <end position="83"/>
    </location>
</feature>
<feature type="transmembrane region" description="Helical" evidence="2">
    <location>
        <begin position="148"/>
        <end position="171"/>
    </location>
</feature>
<dbReference type="EMBL" id="PDBW01000001">
    <property type="protein sequence ID" value="PFH02671.1"/>
    <property type="molecule type" value="Genomic_DNA"/>
</dbReference>
<feature type="transmembrane region" description="Helical" evidence="2">
    <location>
        <begin position="30"/>
        <end position="52"/>
    </location>
</feature>
<evidence type="ECO:0008006" key="5">
    <source>
        <dbReference type="Google" id="ProtNLM"/>
    </source>
</evidence>